<dbReference type="InterPro" id="IPR000189">
    <property type="entry name" value="Transglyc_AS"/>
</dbReference>
<dbReference type="HOGENOM" id="CLU_412551_0_0_4"/>
<keyword evidence="2" id="KW-0732">Signal</keyword>
<dbReference type="CDD" id="cd13401">
    <property type="entry name" value="Slt70-like"/>
    <property type="match status" value="1"/>
</dbReference>
<dbReference type="Gene3D" id="1.25.20.10">
    <property type="entry name" value="Bacterial muramidases"/>
    <property type="match status" value="1"/>
</dbReference>
<evidence type="ECO:0000259" key="3">
    <source>
        <dbReference type="Pfam" id="PF01464"/>
    </source>
</evidence>
<protein>
    <submittedName>
        <fullName evidence="4">Transglycosylase SLT domain protein</fullName>
    </submittedName>
</protein>
<dbReference type="Pfam" id="PF01464">
    <property type="entry name" value="SLT"/>
    <property type="match status" value="1"/>
</dbReference>
<dbReference type="AlphaFoldDB" id="H3KHG1"/>
<dbReference type="GO" id="GO:0008933">
    <property type="term" value="F:peptidoglycan lytic transglycosylase activity"/>
    <property type="evidence" value="ECO:0007669"/>
    <property type="project" value="InterPro"/>
</dbReference>
<evidence type="ECO:0000313" key="4">
    <source>
        <dbReference type="EMBL" id="EHY30442.1"/>
    </source>
</evidence>
<gene>
    <name evidence="4" type="ORF">HMPREF9440_02205</name>
</gene>
<feature type="domain" description="Transglycosylase SLT" evidence="3">
    <location>
        <begin position="499"/>
        <end position="605"/>
    </location>
</feature>
<dbReference type="PROSITE" id="PS00922">
    <property type="entry name" value="TRANSGLYCOSYLASE"/>
    <property type="match status" value="1"/>
</dbReference>
<reference evidence="4 5" key="1">
    <citation type="submission" date="2011-11" db="EMBL/GenBank/DDBJ databases">
        <authorList>
            <person name="Weinstock G."/>
            <person name="Sodergren E."/>
            <person name="Clifton S."/>
            <person name="Fulton L."/>
            <person name="Fulton B."/>
            <person name="Courtney L."/>
            <person name="Fronick C."/>
            <person name="Harrison M."/>
            <person name="Strong C."/>
            <person name="Farmer C."/>
            <person name="Delahaunty K."/>
            <person name="Markovic C."/>
            <person name="Hall O."/>
            <person name="Minx P."/>
            <person name="Tomlinson C."/>
            <person name="Mitreva M."/>
            <person name="Hou S."/>
            <person name="Chen J."/>
            <person name="Wollam A."/>
            <person name="Pepin K.H."/>
            <person name="Johnson M."/>
            <person name="Bhonagiri V."/>
            <person name="Zhang X."/>
            <person name="Suruliraj S."/>
            <person name="Warren W."/>
            <person name="Chinwalla A."/>
            <person name="Mardis E.R."/>
            <person name="Wilson R.K."/>
        </authorList>
    </citation>
    <scope>NUCLEOTIDE SEQUENCE [LARGE SCALE GENOMIC DNA]</scope>
    <source>
        <strain evidence="4 5">YIT 11816</strain>
    </source>
</reference>
<evidence type="ECO:0000313" key="5">
    <source>
        <dbReference type="Proteomes" id="UP000004956"/>
    </source>
</evidence>
<keyword evidence="5" id="KW-1185">Reference proteome</keyword>
<dbReference type="GO" id="GO:0016020">
    <property type="term" value="C:membrane"/>
    <property type="evidence" value="ECO:0007669"/>
    <property type="project" value="InterPro"/>
</dbReference>
<dbReference type="STRING" id="762967.HMPREF9440_02205"/>
<dbReference type="GO" id="GO:0004553">
    <property type="term" value="F:hydrolase activity, hydrolyzing O-glycosyl compounds"/>
    <property type="evidence" value="ECO:0007669"/>
    <property type="project" value="InterPro"/>
</dbReference>
<evidence type="ECO:0000256" key="1">
    <source>
        <dbReference type="ARBA" id="ARBA00007734"/>
    </source>
</evidence>
<dbReference type="Gene3D" id="1.10.530.10">
    <property type="match status" value="1"/>
</dbReference>
<dbReference type="SUPFAM" id="SSF53955">
    <property type="entry name" value="Lysozyme-like"/>
    <property type="match status" value="1"/>
</dbReference>
<dbReference type="PANTHER" id="PTHR37423:SF5">
    <property type="entry name" value="SOLUBLE LYTIC MUREIN TRANSGLYCOSYLASE"/>
    <property type="match status" value="1"/>
</dbReference>
<dbReference type="InterPro" id="IPR008939">
    <property type="entry name" value="Lytic_TGlycosylase_superhlx_U"/>
</dbReference>
<dbReference type="RefSeq" id="WP_008543481.1">
    <property type="nucleotide sequence ID" value="NZ_JH605011.1"/>
</dbReference>
<dbReference type="SUPFAM" id="SSF48435">
    <property type="entry name" value="Bacterial muramidases"/>
    <property type="match status" value="1"/>
</dbReference>
<dbReference type="Proteomes" id="UP000004956">
    <property type="component" value="Unassembled WGS sequence"/>
</dbReference>
<dbReference type="PANTHER" id="PTHR37423">
    <property type="entry name" value="SOLUBLE LYTIC MUREIN TRANSGLYCOSYLASE-RELATED"/>
    <property type="match status" value="1"/>
</dbReference>
<comment type="similarity">
    <text evidence="1">Belongs to the transglycosylase Slt family.</text>
</comment>
<dbReference type="PATRIC" id="fig|762967.3.peg.1733"/>
<accession>H3KHG1</accession>
<dbReference type="OrthoDB" id="92254at2"/>
<dbReference type="GO" id="GO:0000270">
    <property type="term" value="P:peptidoglycan metabolic process"/>
    <property type="evidence" value="ECO:0007669"/>
    <property type="project" value="InterPro"/>
</dbReference>
<organism evidence="4 5">
    <name type="scientific">Sutterella parvirubra YIT 11816</name>
    <dbReference type="NCBI Taxonomy" id="762967"/>
    <lineage>
        <taxon>Bacteria</taxon>
        <taxon>Pseudomonadati</taxon>
        <taxon>Pseudomonadota</taxon>
        <taxon>Betaproteobacteria</taxon>
        <taxon>Burkholderiales</taxon>
        <taxon>Sutterellaceae</taxon>
        <taxon>Sutterella</taxon>
    </lineage>
</organism>
<proteinExistence type="inferred from homology"/>
<dbReference type="EMBL" id="AFBQ01000334">
    <property type="protein sequence ID" value="EHY30442.1"/>
    <property type="molecule type" value="Genomic_DNA"/>
</dbReference>
<dbReference type="InterPro" id="IPR023346">
    <property type="entry name" value="Lysozyme-like_dom_sf"/>
</dbReference>
<evidence type="ECO:0000256" key="2">
    <source>
        <dbReference type="ARBA" id="ARBA00022729"/>
    </source>
</evidence>
<name>H3KHG1_9BURK</name>
<dbReference type="InterPro" id="IPR008258">
    <property type="entry name" value="Transglycosylase_SLT_dom_1"/>
</dbReference>
<sequence>GRATAELLVDPPVDPLERALLAPSMSPYDKLFLEARDAYQRGDADDLLIYRKIFVGHPLEGYLEFWALALALKAEPDAPDTNMAMQSFIERHQGEYLGETAAAHYLREVGGRLNPLLFDAIDQKLVWNADDAVITAWRLRYRLASAERGVRQKALTDAKIHYRDGNVLTPAIRELGDDIVARDRSWAWDRVIILLQKGRWDEVKRALPYVPRPELPASIETLNDILERPTVWFNRTEADGRRISARLAVFAALRLARTQPEMAEKTVLKVEARLSAFWRALLWSRIGYHAVVSLNPDAPRWYARADRGGLRLNPLLVVDRDGLAAWEARAALRAGNFYTLGGIIDRMPEHLRRTEIWTYWRARSYLARGLRDQAEPLLRRIAGNTTFYGKLASDALGIPYALERVRAKTPTPEELARWDDHPSLERAILFYRMHLYWDGHREWNWAMRGIKGRDYVILADWAGSRMLVHRMINTSLRSGDESLIEQRFPTPHKTLVERVSSAQQIPMSWVYGLIRQESRFIPAVKSSVGAQGLMQVMPATAAWIANRIGIEDYRDEKLTDLEMNLVLGTAYLRMLYAELDQSFVLATAAYNAGPARARVWRATLKDPMEAAVFIETIPFHETRDYVKNVLANMQTYSMRTDQPVKSFTRLLGRVLPASASKSELP</sequence>
<feature type="non-terminal residue" evidence="4">
    <location>
        <position position="1"/>
    </location>
</feature>
<comment type="caution">
    <text evidence="4">The sequence shown here is derived from an EMBL/GenBank/DDBJ whole genome shotgun (WGS) entry which is preliminary data.</text>
</comment>
<dbReference type="GO" id="GO:0042597">
    <property type="term" value="C:periplasmic space"/>
    <property type="evidence" value="ECO:0007669"/>
    <property type="project" value="InterPro"/>
</dbReference>